<evidence type="ECO:0000256" key="2">
    <source>
        <dbReference type="ARBA" id="ARBA00010139"/>
    </source>
</evidence>
<keyword evidence="5" id="KW-0521">NADP</keyword>
<evidence type="ECO:0000256" key="6">
    <source>
        <dbReference type="ARBA" id="ARBA00023002"/>
    </source>
</evidence>
<comment type="caution">
    <text evidence="8">The sequence shown here is derived from an EMBL/GenBank/DDBJ whole genome shotgun (WGS) entry which is preliminary data.</text>
</comment>
<keyword evidence="7 8" id="KW-0503">Monooxygenase</keyword>
<name>A0A4S3K491_9GAMM</name>
<accession>A0A4S3K491</accession>
<keyword evidence="9" id="KW-1185">Reference proteome</keyword>
<evidence type="ECO:0000313" key="8">
    <source>
        <dbReference type="EMBL" id="TDU25722.1"/>
    </source>
</evidence>
<sequence length="541" mass="61443">MAFTAQVPQPAKTYDAIVVGAGISGMYMLYRLREQGLRVKVLEAGTSVGGTWYWNRYPGARVDSQAYVYQYWFSDELLDEWSWPERFPDQTVMEKYLNHVADRFDLRENIQFNTRVKAARYDEKSGRWTITTMMGEVFDTQYAAFCTGGISAPLVPSFPGHEKFRGQIIHTARWPKEEVDFSGLRVGIVGTGATGIQVIQTVGPQCAHLTVFQRTPNYAVPMRNPKYGPGDMQAFRERYGDLKKRVHRTFAGFDYDFQDKTFRQTDPEEREAILERLWADGSLAMWIGGFSDLFTDAEVNEEISKFVRGKIRERIRDPKVADKLVPTTYGFGTRRVPLETQYYETFNRDNVELVDISDEKIEAITANGVRTSKQEYPLDLLIFATGFDAGTGALSAIDVRGRDNISLKESWKQGIRTTMGLSVHGYPNLFTTMAPFAPAAAFCNVPTCLQQQVDWISDCIQHSRSKGAMRVEPTRDMEDRWIAHHDEVANMTLITKTRSWYMGSNVEGKPPRLLSYMGGVGAYRQQCEDVKASGYEGFSMS</sequence>
<dbReference type="GO" id="GO:0050661">
    <property type="term" value="F:NADP binding"/>
    <property type="evidence" value="ECO:0007669"/>
    <property type="project" value="InterPro"/>
</dbReference>
<dbReference type="OrthoDB" id="9806180at2"/>
<dbReference type="PANTHER" id="PTHR43098:SF3">
    <property type="entry name" value="L-ORNITHINE N(5)-MONOOXYGENASE-RELATED"/>
    <property type="match status" value="1"/>
</dbReference>
<protein>
    <submittedName>
        <fullName evidence="8">Acetone monooxygenase</fullName>
    </submittedName>
</protein>
<dbReference type="InterPro" id="IPR036188">
    <property type="entry name" value="FAD/NAD-bd_sf"/>
</dbReference>
<dbReference type="InterPro" id="IPR020946">
    <property type="entry name" value="Flavin_mOase-like"/>
</dbReference>
<dbReference type="RefSeq" id="WP_133883324.1">
    <property type="nucleotide sequence ID" value="NZ_MWIN01000013.1"/>
</dbReference>
<dbReference type="GO" id="GO:0050660">
    <property type="term" value="F:flavin adenine dinucleotide binding"/>
    <property type="evidence" value="ECO:0007669"/>
    <property type="project" value="InterPro"/>
</dbReference>
<dbReference type="SUPFAM" id="SSF51905">
    <property type="entry name" value="FAD/NAD(P)-binding domain"/>
    <property type="match status" value="2"/>
</dbReference>
<gene>
    <name evidence="8" type="ORF">DFR24_4167</name>
</gene>
<dbReference type="Pfam" id="PF00743">
    <property type="entry name" value="FMO-like"/>
    <property type="match status" value="1"/>
</dbReference>
<dbReference type="Gene3D" id="3.50.50.60">
    <property type="entry name" value="FAD/NAD(P)-binding domain"/>
    <property type="match status" value="2"/>
</dbReference>
<keyword evidence="4" id="KW-0274">FAD</keyword>
<dbReference type="AlphaFoldDB" id="A0A4S3K491"/>
<evidence type="ECO:0000313" key="9">
    <source>
        <dbReference type="Proteomes" id="UP000295341"/>
    </source>
</evidence>
<evidence type="ECO:0000256" key="4">
    <source>
        <dbReference type="ARBA" id="ARBA00022827"/>
    </source>
</evidence>
<evidence type="ECO:0000256" key="1">
    <source>
        <dbReference type="ARBA" id="ARBA00001974"/>
    </source>
</evidence>
<reference evidence="8 9" key="1">
    <citation type="submission" date="2019-03" db="EMBL/GenBank/DDBJ databases">
        <title>Genomic Encyclopedia of Type Strains, Phase IV (KMG-IV): sequencing the most valuable type-strain genomes for metagenomic binning, comparative biology and taxonomic classification.</title>
        <authorList>
            <person name="Goeker M."/>
        </authorList>
    </citation>
    <scope>NUCLEOTIDE SEQUENCE [LARGE SCALE GENOMIC DNA]</scope>
    <source>
        <strain evidence="8 9">DSM 26377</strain>
    </source>
</reference>
<dbReference type="PANTHER" id="PTHR43098">
    <property type="entry name" value="L-ORNITHINE N(5)-MONOOXYGENASE-RELATED"/>
    <property type="match status" value="1"/>
</dbReference>
<comment type="similarity">
    <text evidence="2">Belongs to the FAD-binding monooxygenase family.</text>
</comment>
<keyword evidence="3" id="KW-0285">Flavoprotein</keyword>
<dbReference type="GO" id="GO:0004499">
    <property type="term" value="F:N,N-dimethylaniline monooxygenase activity"/>
    <property type="evidence" value="ECO:0007669"/>
    <property type="project" value="InterPro"/>
</dbReference>
<proteinExistence type="inferred from homology"/>
<comment type="cofactor">
    <cofactor evidence="1">
        <name>FAD</name>
        <dbReference type="ChEBI" id="CHEBI:57692"/>
    </cofactor>
</comment>
<evidence type="ECO:0000256" key="3">
    <source>
        <dbReference type="ARBA" id="ARBA00022630"/>
    </source>
</evidence>
<evidence type="ECO:0000256" key="5">
    <source>
        <dbReference type="ARBA" id="ARBA00022857"/>
    </source>
</evidence>
<keyword evidence="6" id="KW-0560">Oxidoreductase</keyword>
<evidence type="ECO:0000256" key="7">
    <source>
        <dbReference type="ARBA" id="ARBA00023033"/>
    </source>
</evidence>
<dbReference type="InterPro" id="IPR050775">
    <property type="entry name" value="FAD-binding_Monooxygenases"/>
</dbReference>
<organism evidence="8 9">
    <name type="scientific">Panacagrimonas perspica</name>
    <dbReference type="NCBI Taxonomy" id="381431"/>
    <lineage>
        <taxon>Bacteria</taxon>
        <taxon>Pseudomonadati</taxon>
        <taxon>Pseudomonadota</taxon>
        <taxon>Gammaproteobacteria</taxon>
        <taxon>Nevskiales</taxon>
        <taxon>Nevskiaceae</taxon>
        <taxon>Panacagrimonas</taxon>
    </lineage>
</organism>
<dbReference type="Proteomes" id="UP000295341">
    <property type="component" value="Unassembled WGS sequence"/>
</dbReference>
<dbReference type="EMBL" id="SOBT01000011">
    <property type="protein sequence ID" value="TDU25722.1"/>
    <property type="molecule type" value="Genomic_DNA"/>
</dbReference>